<accession>A0A0R0F5J2</accession>
<keyword evidence="3" id="KW-1185">Reference proteome</keyword>
<evidence type="ECO:0000313" key="2">
    <source>
        <dbReference type="EnsemblPlants" id="KRH01402"/>
    </source>
</evidence>
<dbReference type="Gramene" id="KRH01402">
    <property type="protein sequence ID" value="KRH01402"/>
    <property type="gene ID" value="GLYMA_18G274600"/>
</dbReference>
<dbReference type="SMR" id="A0A0R0F5J2"/>
<reference evidence="1 2" key="1">
    <citation type="journal article" date="2010" name="Nature">
        <title>Genome sequence of the palaeopolyploid soybean.</title>
        <authorList>
            <person name="Schmutz J."/>
            <person name="Cannon S.B."/>
            <person name="Schlueter J."/>
            <person name="Ma J."/>
            <person name="Mitros T."/>
            <person name="Nelson W."/>
            <person name="Hyten D.L."/>
            <person name="Song Q."/>
            <person name="Thelen J.J."/>
            <person name="Cheng J."/>
            <person name="Xu D."/>
            <person name="Hellsten U."/>
            <person name="May G.D."/>
            <person name="Yu Y."/>
            <person name="Sakurai T."/>
            <person name="Umezawa T."/>
            <person name="Bhattacharyya M.K."/>
            <person name="Sandhu D."/>
            <person name="Valliyodan B."/>
            <person name="Lindquist E."/>
            <person name="Peto M."/>
            <person name="Grant D."/>
            <person name="Shu S."/>
            <person name="Goodstein D."/>
            <person name="Barry K."/>
            <person name="Futrell-Griggs M."/>
            <person name="Abernathy B."/>
            <person name="Du J."/>
            <person name="Tian Z."/>
            <person name="Zhu L."/>
            <person name="Gill N."/>
            <person name="Joshi T."/>
            <person name="Libault M."/>
            <person name="Sethuraman A."/>
            <person name="Zhang X.-C."/>
            <person name="Shinozaki K."/>
            <person name="Nguyen H.T."/>
            <person name="Wing R.A."/>
            <person name="Cregan P."/>
            <person name="Specht J."/>
            <person name="Grimwood J."/>
            <person name="Rokhsar D."/>
            <person name="Stacey G."/>
            <person name="Shoemaker R.C."/>
            <person name="Jackson S.A."/>
        </authorList>
    </citation>
    <scope>NUCLEOTIDE SEQUENCE</scope>
    <source>
        <strain evidence="2">cv. Williams 82</strain>
        <tissue evidence="1">Callus</tissue>
    </source>
</reference>
<reference evidence="1" key="3">
    <citation type="submission" date="2018-07" db="EMBL/GenBank/DDBJ databases">
        <title>WGS assembly of Glycine max.</title>
        <authorList>
            <person name="Schmutz J."/>
            <person name="Cannon S."/>
            <person name="Schlueter J."/>
            <person name="Ma J."/>
            <person name="Mitros T."/>
            <person name="Nelson W."/>
            <person name="Hyten D."/>
            <person name="Song Q."/>
            <person name="Thelen J."/>
            <person name="Cheng J."/>
            <person name="Xu D."/>
            <person name="Hellsten U."/>
            <person name="May G."/>
            <person name="Yu Y."/>
            <person name="Sakurai T."/>
            <person name="Umezawa T."/>
            <person name="Bhattacharyya M."/>
            <person name="Sandhu D."/>
            <person name="Valliyodan B."/>
            <person name="Lindquist E."/>
            <person name="Peto M."/>
            <person name="Grant D."/>
            <person name="Shu S."/>
            <person name="Goodstein D."/>
            <person name="Barry K."/>
            <person name="Futrell-Griggs M."/>
            <person name="Abernathy B."/>
            <person name="Du J."/>
            <person name="Tian Z."/>
            <person name="Zhu L."/>
            <person name="Gill N."/>
            <person name="Joshi T."/>
            <person name="Libault M."/>
            <person name="Sethuraman A."/>
            <person name="Zhang X."/>
            <person name="Shinozaki K."/>
            <person name="Nguyen H."/>
            <person name="Wing R."/>
            <person name="Cregan P."/>
            <person name="Specht J."/>
            <person name="Grimwood J."/>
            <person name="Rokhsar D."/>
            <person name="Stacey G."/>
            <person name="Shoemaker R."/>
            <person name="Jackson S."/>
        </authorList>
    </citation>
    <scope>NUCLEOTIDE SEQUENCE</scope>
    <source>
        <tissue evidence="1">Callus</tissue>
    </source>
</reference>
<name>A0A0R0F5J2_SOYBN</name>
<dbReference type="Proteomes" id="UP000008827">
    <property type="component" value="Chromosome 18"/>
</dbReference>
<proteinExistence type="predicted"/>
<evidence type="ECO:0000313" key="1">
    <source>
        <dbReference type="EMBL" id="KRH01402.1"/>
    </source>
</evidence>
<protein>
    <submittedName>
        <fullName evidence="1 2">Uncharacterized protein</fullName>
    </submittedName>
</protein>
<evidence type="ECO:0000313" key="3">
    <source>
        <dbReference type="Proteomes" id="UP000008827"/>
    </source>
</evidence>
<dbReference type="InParanoid" id="A0A0R0F5J2"/>
<gene>
    <name evidence="1" type="ORF">GLYMA_18G274600</name>
</gene>
<organism evidence="1">
    <name type="scientific">Glycine max</name>
    <name type="common">Soybean</name>
    <name type="synonym">Glycine hispida</name>
    <dbReference type="NCBI Taxonomy" id="3847"/>
    <lineage>
        <taxon>Eukaryota</taxon>
        <taxon>Viridiplantae</taxon>
        <taxon>Streptophyta</taxon>
        <taxon>Embryophyta</taxon>
        <taxon>Tracheophyta</taxon>
        <taxon>Spermatophyta</taxon>
        <taxon>Magnoliopsida</taxon>
        <taxon>eudicotyledons</taxon>
        <taxon>Gunneridae</taxon>
        <taxon>Pentapetalae</taxon>
        <taxon>rosids</taxon>
        <taxon>fabids</taxon>
        <taxon>Fabales</taxon>
        <taxon>Fabaceae</taxon>
        <taxon>Papilionoideae</taxon>
        <taxon>50 kb inversion clade</taxon>
        <taxon>NPAAA clade</taxon>
        <taxon>indigoferoid/millettioid clade</taxon>
        <taxon>Phaseoleae</taxon>
        <taxon>Glycine</taxon>
        <taxon>Glycine subgen. Soja</taxon>
    </lineage>
</organism>
<dbReference type="EMBL" id="CM000851">
    <property type="protein sequence ID" value="KRH01402.1"/>
    <property type="molecule type" value="Genomic_DNA"/>
</dbReference>
<dbReference type="EnsemblPlants" id="KRH01402">
    <property type="protein sequence ID" value="KRH01402"/>
    <property type="gene ID" value="GLYMA_18G274600"/>
</dbReference>
<reference evidence="2" key="2">
    <citation type="submission" date="2018-02" db="UniProtKB">
        <authorList>
            <consortium name="EnsemblPlants"/>
        </authorList>
    </citation>
    <scope>IDENTIFICATION</scope>
    <source>
        <strain evidence="2">Williams 82</strain>
    </source>
</reference>
<sequence>MLYAAYDPIPQPRFTRIKSCLHIPITIHKSNSHNTMLLPVPSLGNTTSSVMKRNRHTNIMVTQKIGNQSIFRAIMTETLSKIDQNVHRLNQLHARSVHIAT</sequence>
<dbReference type="AlphaFoldDB" id="A0A0R0F5J2"/>